<reference evidence="5 6" key="1">
    <citation type="submission" date="2012-01" db="EMBL/GenBank/DDBJ databases">
        <authorList>
            <person name="Harkins D.M."/>
            <person name="Madupu R."/>
            <person name="Durkin A.S."/>
            <person name="Torralba M."/>
            <person name="Methe B."/>
            <person name="Sutton G.G."/>
            <person name="Nelson K.E."/>
        </authorList>
    </citation>
    <scope>NUCLEOTIDE SEQUENCE [LARGE SCALE GENOMIC DNA]</scope>
    <source>
        <strain evidence="5 6">SK53</strain>
    </source>
</reference>
<dbReference type="EC" id="1.1.1.-" evidence="5"/>
<feature type="domain" description="Dehydrogenase E1 component" evidence="4">
    <location>
        <begin position="26"/>
        <end position="323"/>
    </location>
</feature>
<gene>
    <name evidence="5" type="primary">acoA</name>
    <name evidence="5" type="ORF">HMPREF1044_0204</name>
</gene>
<organism evidence="5 6">
    <name type="scientific">Streptococcus constellatus subsp. constellatus SK53</name>
    <dbReference type="NCBI Taxonomy" id="1095730"/>
    <lineage>
        <taxon>Bacteria</taxon>
        <taxon>Bacillati</taxon>
        <taxon>Bacillota</taxon>
        <taxon>Bacilli</taxon>
        <taxon>Lactobacillales</taxon>
        <taxon>Streptococcaceae</taxon>
        <taxon>Streptococcus</taxon>
        <taxon>Streptococcus anginosus group</taxon>
    </lineage>
</organism>
<sequence length="334" mass="36558">MIVETKFRKVKNMAMLDKNLLLEMFRKMEEIRRMDLKIAQLVKKGKVPGMTHFSVGEEAASVGAMLALNPDDLITSNHRGHGQAIAKGIDLNGMMAEIMGKYNGTCKGKGGSMHIADLDAGNLGANGIVGGGIGIAVGAALTQQMHHTGKIVVCFFGDGATNEGVFHEAVNMASIWNLPVIFYCINNGYGISADIKKMTNIEHIYERSAAYGVPGMFIEDGNNVLDVYEGFQKAVEHVRSGKGPVLIESVTYRWLGHSSSDPGKYRTREEVEEWKKKDPIENLRKYLLANQIASDEELEAIQAEVKEAVEASVKFAAESPFPPLESAFEDIYAD</sequence>
<dbReference type="EMBL" id="AICQ01000007">
    <property type="protein sequence ID" value="EID22415.1"/>
    <property type="molecule type" value="Genomic_DNA"/>
</dbReference>
<keyword evidence="3" id="KW-0786">Thiamine pyrophosphate</keyword>
<dbReference type="SUPFAM" id="SSF52518">
    <property type="entry name" value="Thiamin diphosphate-binding fold (THDP-binding)"/>
    <property type="match status" value="1"/>
</dbReference>
<evidence type="ECO:0000259" key="4">
    <source>
        <dbReference type="Pfam" id="PF00676"/>
    </source>
</evidence>
<dbReference type="PANTHER" id="PTHR11516">
    <property type="entry name" value="PYRUVATE DEHYDROGENASE E1 COMPONENT, ALPHA SUBUNIT BACTERIAL AND ORGANELLAR"/>
    <property type="match status" value="1"/>
</dbReference>
<evidence type="ECO:0000313" key="5">
    <source>
        <dbReference type="EMBL" id="EID22415.1"/>
    </source>
</evidence>
<dbReference type="InterPro" id="IPR001017">
    <property type="entry name" value="DH_E1"/>
</dbReference>
<dbReference type="InterPro" id="IPR029061">
    <property type="entry name" value="THDP-binding"/>
</dbReference>
<evidence type="ECO:0000313" key="6">
    <source>
        <dbReference type="Proteomes" id="UP000005070"/>
    </source>
</evidence>
<name>A0AAD2SX31_STRCV</name>
<keyword evidence="2 5" id="KW-0560">Oxidoreductase</keyword>
<dbReference type="InterPro" id="IPR050642">
    <property type="entry name" value="PDH_E1_Alpha_Subunit"/>
</dbReference>
<comment type="cofactor">
    <cofactor evidence="1">
        <name>thiamine diphosphate</name>
        <dbReference type="ChEBI" id="CHEBI:58937"/>
    </cofactor>
</comment>
<comment type="caution">
    <text evidence="5">The sequence shown here is derived from an EMBL/GenBank/DDBJ whole genome shotgun (WGS) entry which is preliminary data.</text>
</comment>
<dbReference type="CDD" id="cd02000">
    <property type="entry name" value="TPP_E1_PDC_ADC_BCADC"/>
    <property type="match status" value="1"/>
</dbReference>
<dbReference type="PANTHER" id="PTHR11516:SF60">
    <property type="entry name" value="PYRUVATE DEHYDROGENASE E1 COMPONENT SUBUNIT ALPHA"/>
    <property type="match status" value="1"/>
</dbReference>
<proteinExistence type="predicted"/>
<evidence type="ECO:0000256" key="1">
    <source>
        <dbReference type="ARBA" id="ARBA00001964"/>
    </source>
</evidence>
<dbReference type="AlphaFoldDB" id="A0AAD2SX31"/>
<protein>
    <submittedName>
        <fullName evidence="5">TPP-dependent acetoin dehydrogenase complex, E1 component, alpha subunit</fullName>
        <ecNumber evidence="5">1.1.1.-</ecNumber>
    </submittedName>
</protein>
<dbReference type="Proteomes" id="UP000005070">
    <property type="component" value="Unassembled WGS sequence"/>
</dbReference>
<evidence type="ECO:0000256" key="3">
    <source>
        <dbReference type="ARBA" id="ARBA00023052"/>
    </source>
</evidence>
<dbReference type="GO" id="GO:0006086">
    <property type="term" value="P:pyruvate decarboxylation to acetyl-CoA"/>
    <property type="evidence" value="ECO:0007669"/>
    <property type="project" value="TreeGrafter"/>
</dbReference>
<dbReference type="GO" id="GO:0004739">
    <property type="term" value="F:pyruvate dehydrogenase (acetyl-transferring) activity"/>
    <property type="evidence" value="ECO:0007669"/>
    <property type="project" value="TreeGrafter"/>
</dbReference>
<accession>A0AAD2SX31</accession>
<dbReference type="Pfam" id="PF00676">
    <property type="entry name" value="E1_dh"/>
    <property type="match status" value="1"/>
</dbReference>
<dbReference type="Gene3D" id="3.40.50.970">
    <property type="match status" value="1"/>
</dbReference>
<evidence type="ECO:0000256" key="2">
    <source>
        <dbReference type="ARBA" id="ARBA00023002"/>
    </source>
</evidence>